<dbReference type="InParanoid" id="A0A804UJP4"/>
<dbReference type="AlphaFoldDB" id="A0A804UJP4"/>
<dbReference type="GO" id="GO:1990904">
    <property type="term" value="C:ribonucleoprotein complex"/>
    <property type="evidence" value="ECO:0007669"/>
    <property type="project" value="UniProtKB-KW"/>
</dbReference>
<feature type="region of interest" description="Disordered" evidence="5">
    <location>
        <begin position="30"/>
        <end position="54"/>
    </location>
</feature>
<organism evidence="6 7">
    <name type="scientific">Zea mays</name>
    <name type="common">Maize</name>
    <dbReference type="NCBI Taxonomy" id="4577"/>
    <lineage>
        <taxon>Eukaryota</taxon>
        <taxon>Viridiplantae</taxon>
        <taxon>Streptophyta</taxon>
        <taxon>Embryophyta</taxon>
        <taxon>Tracheophyta</taxon>
        <taxon>Spermatophyta</taxon>
        <taxon>Magnoliopsida</taxon>
        <taxon>Liliopsida</taxon>
        <taxon>Poales</taxon>
        <taxon>Poaceae</taxon>
        <taxon>PACMAD clade</taxon>
        <taxon>Panicoideae</taxon>
        <taxon>Andropogonodae</taxon>
        <taxon>Andropogoneae</taxon>
        <taxon>Tripsacinae</taxon>
        <taxon>Zea</taxon>
    </lineage>
</organism>
<comment type="similarity">
    <text evidence="1 4">Belongs to the bacterial ribosomal protein bL36 family.</text>
</comment>
<sequence>MKVRASVKRMCRFCMVLKRWGIVFIHNTSNANTSNARDSPPSLKPPSRARSDLR</sequence>
<keyword evidence="7" id="KW-1185">Reference proteome</keyword>
<proteinExistence type="inferred from homology"/>
<reference evidence="6" key="3">
    <citation type="submission" date="2021-05" db="UniProtKB">
        <authorList>
            <consortium name="EnsemblPlants"/>
        </authorList>
    </citation>
    <scope>IDENTIFICATION</scope>
    <source>
        <strain evidence="6">cv. B73</strain>
    </source>
</reference>
<evidence type="ECO:0000256" key="2">
    <source>
        <dbReference type="ARBA" id="ARBA00022980"/>
    </source>
</evidence>
<dbReference type="InterPro" id="IPR035977">
    <property type="entry name" value="Ribosomal_bL36_sp"/>
</dbReference>
<dbReference type="GO" id="GO:0005840">
    <property type="term" value="C:ribosome"/>
    <property type="evidence" value="ECO:0007669"/>
    <property type="project" value="UniProtKB-KW"/>
</dbReference>
<dbReference type="Proteomes" id="UP000007305">
    <property type="component" value="Chromosome 9"/>
</dbReference>
<evidence type="ECO:0000256" key="3">
    <source>
        <dbReference type="ARBA" id="ARBA00023274"/>
    </source>
</evidence>
<evidence type="ECO:0000313" key="7">
    <source>
        <dbReference type="Proteomes" id="UP000007305"/>
    </source>
</evidence>
<name>A0A804UJP4_MAIZE</name>
<dbReference type="InterPro" id="IPR000473">
    <property type="entry name" value="Ribosomal_bL36"/>
</dbReference>
<dbReference type="Pfam" id="PF00444">
    <property type="entry name" value="Ribosomal_L36"/>
    <property type="match status" value="1"/>
</dbReference>
<dbReference type="SUPFAM" id="SSF57840">
    <property type="entry name" value="Ribosomal protein L36"/>
    <property type="match status" value="1"/>
</dbReference>
<dbReference type="GO" id="GO:0006412">
    <property type="term" value="P:translation"/>
    <property type="evidence" value="ECO:0007669"/>
    <property type="project" value="InterPro"/>
</dbReference>
<evidence type="ECO:0000256" key="5">
    <source>
        <dbReference type="SAM" id="MobiDB-lite"/>
    </source>
</evidence>
<keyword evidence="3 4" id="KW-0687">Ribonucleoprotein</keyword>
<evidence type="ECO:0000313" key="6">
    <source>
        <dbReference type="EnsemblPlants" id="Zm00001eb391930_P001"/>
    </source>
</evidence>
<dbReference type="GO" id="GO:0003735">
    <property type="term" value="F:structural constituent of ribosome"/>
    <property type="evidence" value="ECO:0007669"/>
    <property type="project" value="InterPro"/>
</dbReference>
<dbReference type="NCBIfam" id="TIGR01022">
    <property type="entry name" value="rpmJ_bact"/>
    <property type="match status" value="1"/>
</dbReference>
<dbReference type="Gramene" id="Zm00001eb391930_T001">
    <property type="protein sequence ID" value="Zm00001eb391930_P001"/>
    <property type="gene ID" value="Zm00001eb391930"/>
</dbReference>
<reference evidence="7" key="1">
    <citation type="journal article" date="2009" name="Science">
        <title>The B73 maize genome: complexity, diversity, and dynamics.</title>
        <authorList>
            <person name="Schnable P.S."/>
            <person name="Ware D."/>
            <person name="Fulton R.S."/>
            <person name="Stein J.C."/>
            <person name="Wei F."/>
            <person name="Pasternak S."/>
            <person name="Liang C."/>
            <person name="Zhang J."/>
            <person name="Fulton L."/>
            <person name="Graves T.A."/>
            <person name="Minx P."/>
            <person name="Reily A.D."/>
            <person name="Courtney L."/>
            <person name="Kruchowski S.S."/>
            <person name="Tomlinson C."/>
            <person name="Strong C."/>
            <person name="Delehaunty K."/>
            <person name="Fronick C."/>
            <person name="Courtney B."/>
            <person name="Rock S.M."/>
            <person name="Belter E."/>
            <person name="Du F."/>
            <person name="Kim K."/>
            <person name="Abbott R.M."/>
            <person name="Cotton M."/>
            <person name="Levy A."/>
            <person name="Marchetto P."/>
            <person name="Ochoa K."/>
            <person name="Jackson S.M."/>
            <person name="Gillam B."/>
            <person name="Chen W."/>
            <person name="Yan L."/>
            <person name="Higginbotham J."/>
            <person name="Cardenas M."/>
            <person name="Waligorski J."/>
            <person name="Applebaum E."/>
            <person name="Phelps L."/>
            <person name="Falcone J."/>
            <person name="Kanchi K."/>
            <person name="Thane T."/>
            <person name="Scimone A."/>
            <person name="Thane N."/>
            <person name="Henke J."/>
            <person name="Wang T."/>
            <person name="Ruppert J."/>
            <person name="Shah N."/>
            <person name="Rotter K."/>
            <person name="Hodges J."/>
            <person name="Ingenthron E."/>
            <person name="Cordes M."/>
            <person name="Kohlberg S."/>
            <person name="Sgro J."/>
            <person name="Delgado B."/>
            <person name="Mead K."/>
            <person name="Chinwalla A."/>
            <person name="Leonard S."/>
            <person name="Crouse K."/>
            <person name="Collura K."/>
            <person name="Kudrna D."/>
            <person name="Currie J."/>
            <person name="He R."/>
            <person name="Angelova A."/>
            <person name="Rajasekar S."/>
            <person name="Mueller T."/>
            <person name="Lomeli R."/>
            <person name="Scara G."/>
            <person name="Ko A."/>
            <person name="Delaney K."/>
            <person name="Wissotski M."/>
            <person name="Lopez G."/>
            <person name="Campos D."/>
            <person name="Braidotti M."/>
            <person name="Ashley E."/>
            <person name="Golser W."/>
            <person name="Kim H."/>
            <person name="Lee S."/>
            <person name="Lin J."/>
            <person name="Dujmic Z."/>
            <person name="Kim W."/>
            <person name="Talag J."/>
            <person name="Zuccolo A."/>
            <person name="Fan C."/>
            <person name="Sebastian A."/>
            <person name="Kramer M."/>
            <person name="Spiegel L."/>
            <person name="Nascimento L."/>
            <person name="Zutavern T."/>
            <person name="Miller B."/>
            <person name="Ambroise C."/>
            <person name="Muller S."/>
            <person name="Spooner W."/>
            <person name="Narechania A."/>
            <person name="Ren L."/>
            <person name="Wei S."/>
            <person name="Kumari S."/>
            <person name="Faga B."/>
            <person name="Levy M.J."/>
            <person name="McMahan L."/>
            <person name="Van Buren P."/>
            <person name="Vaughn M.W."/>
            <person name="Ying K."/>
            <person name="Yeh C.-T."/>
            <person name="Emrich S.J."/>
            <person name="Jia Y."/>
            <person name="Kalyanaraman A."/>
            <person name="Hsia A.-P."/>
            <person name="Barbazuk W.B."/>
            <person name="Baucom R.S."/>
            <person name="Brutnell T.P."/>
            <person name="Carpita N.C."/>
            <person name="Chaparro C."/>
            <person name="Chia J.-M."/>
            <person name="Deragon J.-M."/>
            <person name="Estill J.C."/>
            <person name="Fu Y."/>
            <person name="Jeddeloh J.A."/>
            <person name="Han Y."/>
            <person name="Lee H."/>
            <person name="Li P."/>
            <person name="Lisch D.R."/>
            <person name="Liu S."/>
            <person name="Liu Z."/>
            <person name="Nagel D.H."/>
            <person name="McCann M.C."/>
            <person name="SanMiguel P."/>
            <person name="Myers A.M."/>
            <person name="Nettleton D."/>
            <person name="Nguyen J."/>
            <person name="Penning B.W."/>
            <person name="Ponnala L."/>
            <person name="Schneider K.L."/>
            <person name="Schwartz D.C."/>
            <person name="Sharma A."/>
            <person name="Soderlund C."/>
            <person name="Springer N.M."/>
            <person name="Sun Q."/>
            <person name="Wang H."/>
            <person name="Waterman M."/>
            <person name="Westerman R."/>
            <person name="Wolfgruber T.K."/>
            <person name="Yang L."/>
            <person name="Yu Y."/>
            <person name="Zhang L."/>
            <person name="Zhou S."/>
            <person name="Zhu Q."/>
            <person name="Bennetzen J.L."/>
            <person name="Dawe R.K."/>
            <person name="Jiang J."/>
            <person name="Jiang N."/>
            <person name="Presting G.G."/>
            <person name="Wessler S.R."/>
            <person name="Aluru S."/>
            <person name="Martienssen R.A."/>
            <person name="Clifton S.W."/>
            <person name="McCombie W.R."/>
            <person name="Wing R.A."/>
            <person name="Wilson R.K."/>
        </authorList>
    </citation>
    <scope>NUCLEOTIDE SEQUENCE [LARGE SCALE GENOMIC DNA]</scope>
    <source>
        <strain evidence="7">cv. B73</strain>
    </source>
</reference>
<keyword evidence="2 4" id="KW-0689">Ribosomal protein</keyword>
<evidence type="ECO:0000256" key="1">
    <source>
        <dbReference type="ARBA" id="ARBA00007645"/>
    </source>
</evidence>
<accession>A0A804UJP4</accession>
<evidence type="ECO:0000256" key="4">
    <source>
        <dbReference type="RuleBase" id="RU000570"/>
    </source>
</evidence>
<dbReference type="EnsemblPlants" id="Zm00001eb391930_T001">
    <property type="protein sequence ID" value="Zm00001eb391930_P001"/>
    <property type="gene ID" value="Zm00001eb391930"/>
</dbReference>
<reference evidence="6" key="2">
    <citation type="submission" date="2019-07" db="EMBL/GenBank/DDBJ databases">
        <authorList>
            <person name="Seetharam A."/>
            <person name="Woodhouse M."/>
            <person name="Cannon E."/>
        </authorList>
    </citation>
    <scope>NUCLEOTIDE SEQUENCE [LARGE SCALE GENOMIC DNA]</scope>
    <source>
        <strain evidence="6">cv. B73</strain>
    </source>
</reference>
<protein>
    <recommendedName>
        <fullName evidence="4">Ribosomal protein</fullName>
    </recommendedName>
</protein>